<dbReference type="KEGG" id="acoa:RB602_08680"/>
<organism evidence="2 3">
    <name type="scientific">Alterisphingorhabdus coralli</name>
    <dbReference type="NCBI Taxonomy" id="3071408"/>
    <lineage>
        <taxon>Bacteria</taxon>
        <taxon>Pseudomonadati</taxon>
        <taxon>Pseudomonadota</taxon>
        <taxon>Alphaproteobacteria</taxon>
        <taxon>Sphingomonadales</taxon>
        <taxon>Sphingomonadaceae</taxon>
        <taxon>Alterisphingorhabdus (ex Yan et al. 2024)</taxon>
    </lineage>
</organism>
<keyword evidence="1" id="KW-0812">Transmembrane</keyword>
<keyword evidence="3" id="KW-1185">Reference proteome</keyword>
<evidence type="ECO:0000313" key="3">
    <source>
        <dbReference type="Proteomes" id="UP001302429"/>
    </source>
</evidence>
<proteinExistence type="predicted"/>
<accession>A0AA97I005</accession>
<protein>
    <submittedName>
        <fullName evidence="2">Uncharacterized protein</fullName>
    </submittedName>
</protein>
<feature type="transmembrane region" description="Helical" evidence="1">
    <location>
        <begin position="320"/>
        <end position="340"/>
    </location>
</feature>
<sequence length="391" mass="42266">MRIALISLCREVSGDDAGYSGLLPIGNDSLLAYQISLAKRAGADMVLCHVDTVPGDLMRHEKMALAGGMQWQTIRHFGDLLANVMADDELLVIGDGIYHTIALFDKFLAIDAPSVMVAQVDNDDQGFERLDLNHVWAGLLLVNREQLDGLSDVPSEWSLESVLLRSAMTGEAQSFMVPGDAMDHGDVRPLEGDDVLKQIHKGFLSQSHDGDPSFNHPLSDMLVTPLTRAAANWIWGNRSRGGWLVASGMILLVAMLALFAVKWSIMAAIIGYFGYLAVRIARLLDQPVPSLKATAYHGRAIAMLVSLGIGLSLYTDMVTIAVPYTALIWLSLQGFSSYFAPLPKWKAVAFDPLVLAVLAATAAAFGQLLIAFMGLTLAQAAMLLVQSESKA</sequence>
<name>A0AA97I005_9SPHN</name>
<feature type="transmembrane region" description="Helical" evidence="1">
    <location>
        <begin position="352"/>
        <end position="385"/>
    </location>
</feature>
<evidence type="ECO:0000313" key="2">
    <source>
        <dbReference type="EMBL" id="WOE73938.1"/>
    </source>
</evidence>
<dbReference type="EMBL" id="CP136594">
    <property type="protein sequence ID" value="WOE73938.1"/>
    <property type="molecule type" value="Genomic_DNA"/>
</dbReference>
<feature type="transmembrane region" description="Helical" evidence="1">
    <location>
        <begin position="265"/>
        <end position="284"/>
    </location>
</feature>
<keyword evidence="1" id="KW-0472">Membrane</keyword>
<keyword evidence="1" id="KW-1133">Transmembrane helix</keyword>
<feature type="transmembrane region" description="Helical" evidence="1">
    <location>
        <begin position="241"/>
        <end position="259"/>
    </location>
</feature>
<dbReference type="Proteomes" id="UP001302429">
    <property type="component" value="Chromosome"/>
</dbReference>
<feature type="transmembrane region" description="Helical" evidence="1">
    <location>
        <begin position="296"/>
        <end position="314"/>
    </location>
</feature>
<evidence type="ECO:0000256" key="1">
    <source>
        <dbReference type="SAM" id="Phobius"/>
    </source>
</evidence>
<reference evidence="2 3" key="1">
    <citation type="submission" date="2023-10" db="EMBL/GenBank/DDBJ databases">
        <title>Complete genome sequence of a Sphingomonadaceae bacterium.</title>
        <authorList>
            <person name="Yan C."/>
        </authorList>
    </citation>
    <scope>NUCLEOTIDE SEQUENCE [LARGE SCALE GENOMIC DNA]</scope>
    <source>
        <strain evidence="2 3">SCSIO 66989</strain>
    </source>
</reference>
<gene>
    <name evidence="2" type="ORF">RB602_08680</name>
</gene>
<dbReference type="RefSeq" id="WP_317080167.1">
    <property type="nucleotide sequence ID" value="NZ_CP136594.1"/>
</dbReference>
<dbReference type="AlphaFoldDB" id="A0AA97I005"/>